<evidence type="ECO:0000256" key="2">
    <source>
        <dbReference type="ARBA" id="ARBA00022692"/>
    </source>
</evidence>
<dbReference type="GO" id="GO:0016020">
    <property type="term" value="C:membrane"/>
    <property type="evidence" value="ECO:0007669"/>
    <property type="project" value="UniProtKB-SubCell"/>
</dbReference>
<feature type="region of interest" description="Disordered" evidence="5">
    <location>
        <begin position="640"/>
        <end position="690"/>
    </location>
</feature>
<feature type="region of interest" description="Disordered" evidence="5">
    <location>
        <begin position="65"/>
        <end position="103"/>
    </location>
</feature>
<feature type="transmembrane region" description="Helical" evidence="6">
    <location>
        <begin position="280"/>
        <end position="300"/>
    </location>
</feature>
<feature type="transmembrane region" description="Helical" evidence="6">
    <location>
        <begin position="184"/>
        <end position="206"/>
    </location>
</feature>
<evidence type="ECO:0000256" key="1">
    <source>
        <dbReference type="ARBA" id="ARBA00004141"/>
    </source>
</evidence>
<evidence type="ECO:0000256" key="7">
    <source>
        <dbReference type="SAM" id="SignalP"/>
    </source>
</evidence>
<evidence type="ECO:0000256" key="5">
    <source>
        <dbReference type="SAM" id="MobiDB-lite"/>
    </source>
</evidence>
<feature type="transmembrane region" description="Helical" evidence="6">
    <location>
        <begin position="154"/>
        <end position="172"/>
    </location>
</feature>
<gene>
    <name evidence="9" type="ORF">INT43_001859</name>
</gene>
<feature type="compositionally biased region" description="Polar residues" evidence="5">
    <location>
        <begin position="641"/>
        <end position="664"/>
    </location>
</feature>
<comment type="subcellular location">
    <subcellularLocation>
        <location evidence="1">Membrane</location>
        <topology evidence="1">Multi-pass membrane protein</topology>
    </subcellularLocation>
</comment>
<feature type="compositionally biased region" description="Basic residues" evidence="5">
    <location>
        <begin position="579"/>
        <end position="601"/>
    </location>
</feature>
<keyword evidence="2 6" id="KW-0812">Transmembrane</keyword>
<accession>A0A8H7PSK8</accession>
<evidence type="ECO:0000313" key="10">
    <source>
        <dbReference type="Proteomes" id="UP000654370"/>
    </source>
</evidence>
<sequence>MRYSWFLILLSTFALQISLSRASPQANVNNWTPNPCNDNTNNNNKRGIVISPGASLEPLVGNWATSTTTSTPTHTTSTTTTTATATQDNCPSPTPTSPPAQCSSQNTSSWSWSDYLYHTYGYGVTPALGVMGGMLMLIGLHFMTFGFRVFRGTLALVGFTVFGIVTWIGLTNGEPAGGYPHRDIIYVTVIIGLGLLGAIVFMYFWCFSIYMIGGTYLTGSCFLEFNGLSLCDLRAIMETRPFDYQSDHHSSTQNIARICFIIGLVFLFAGSIYIAERYVILFSLSFSGAYLFILGLDLFIHTGFINAPRSILDHNGCHSITYRITTGVYVMLAMVIVLTLLAFCWQYYWNVMIMNRCFGVNVVAVKPETVVVAESAHSPSAGATVVAISEKPGTSHHSEVVPVVSEKPLTSHHSEVIVSPVHSAHSHHSVPLSVIRENASAIASGTGPLSKSASHHTTALVSGPRSVVESVAPSSHHTVISPSRKSLPASAVSASRHSATVVSGGHSGSKYSAAPTGTRSARGRSLPVPSILGSLLGEIVPVGSVHTGTKSAPASSHHSASHHSASQHSASHQSASRHSTSHHSASHHSPSHHSASHHSPSHHSGSQHTESHHTGRDLLAAAAAAAVAAAASRRSVAPSVLSGNRSLSHTHPTTAQSVSGNRSIGTGVVDDDDSRSTSTSATMRSEQPPPVRKLFGIIPVVY</sequence>
<name>A0A8H7PSK8_MORIS</name>
<protein>
    <recommendedName>
        <fullName evidence="8">TM7S3/TM198-like domain-containing protein</fullName>
    </recommendedName>
</protein>
<dbReference type="Proteomes" id="UP000654370">
    <property type="component" value="Unassembled WGS sequence"/>
</dbReference>
<evidence type="ECO:0000256" key="4">
    <source>
        <dbReference type="ARBA" id="ARBA00023136"/>
    </source>
</evidence>
<dbReference type="OrthoDB" id="102260at2759"/>
<keyword evidence="7" id="KW-0732">Signal</keyword>
<feature type="chain" id="PRO_5034604635" description="TM7S3/TM198-like domain-containing protein" evidence="7">
    <location>
        <begin position="23"/>
        <end position="702"/>
    </location>
</feature>
<feature type="compositionally biased region" description="Low complexity" evidence="5">
    <location>
        <begin position="65"/>
        <end position="86"/>
    </location>
</feature>
<feature type="region of interest" description="Disordered" evidence="5">
    <location>
        <begin position="498"/>
        <end position="525"/>
    </location>
</feature>
<proteinExistence type="predicted"/>
<feature type="transmembrane region" description="Helical" evidence="6">
    <location>
        <begin position="120"/>
        <end position="142"/>
    </location>
</feature>
<dbReference type="Pfam" id="PF13886">
    <property type="entry name" value="TM7S3_TM198"/>
    <property type="match status" value="1"/>
</dbReference>
<evidence type="ECO:0000256" key="6">
    <source>
        <dbReference type="SAM" id="Phobius"/>
    </source>
</evidence>
<feature type="domain" description="TM7S3/TM198-like" evidence="8">
    <location>
        <begin position="133"/>
        <end position="347"/>
    </location>
</feature>
<feature type="transmembrane region" description="Helical" evidence="6">
    <location>
        <begin position="328"/>
        <end position="349"/>
    </location>
</feature>
<feature type="transmembrane region" description="Helical" evidence="6">
    <location>
        <begin position="255"/>
        <end position="274"/>
    </location>
</feature>
<organism evidence="9 10">
    <name type="scientific">Mortierella isabellina</name>
    <name type="common">Filamentous fungus</name>
    <name type="synonym">Umbelopsis isabellina</name>
    <dbReference type="NCBI Taxonomy" id="91625"/>
    <lineage>
        <taxon>Eukaryota</taxon>
        <taxon>Fungi</taxon>
        <taxon>Fungi incertae sedis</taxon>
        <taxon>Mucoromycota</taxon>
        <taxon>Mucoromycotina</taxon>
        <taxon>Umbelopsidomycetes</taxon>
        <taxon>Umbelopsidales</taxon>
        <taxon>Umbelopsidaceae</taxon>
        <taxon>Umbelopsis</taxon>
    </lineage>
</organism>
<feature type="signal peptide" evidence="7">
    <location>
        <begin position="1"/>
        <end position="22"/>
    </location>
</feature>
<reference evidence="9" key="1">
    <citation type="submission" date="2020-12" db="EMBL/GenBank/DDBJ databases">
        <title>Metabolic potential, ecology and presence of endohyphal bacteria is reflected in genomic diversity of Mucoromycotina.</title>
        <authorList>
            <person name="Muszewska A."/>
            <person name="Okrasinska A."/>
            <person name="Steczkiewicz K."/>
            <person name="Drgas O."/>
            <person name="Orlowska M."/>
            <person name="Perlinska-Lenart U."/>
            <person name="Aleksandrzak-Piekarczyk T."/>
            <person name="Szatraj K."/>
            <person name="Zielenkiewicz U."/>
            <person name="Pilsyk S."/>
            <person name="Malc E."/>
            <person name="Mieczkowski P."/>
            <person name="Kruszewska J.S."/>
            <person name="Biernat P."/>
            <person name="Pawlowska J."/>
        </authorList>
    </citation>
    <scope>NUCLEOTIDE SEQUENCE</scope>
    <source>
        <strain evidence="9">WA0000067209</strain>
    </source>
</reference>
<evidence type="ECO:0000259" key="8">
    <source>
        <dbReference type="Pfam" id="PF13886"/>
    </source>
</evidence>
<dbReference type="InterPro" id="IPR025256">
    <property type="entry name" value="TM7S3/TM198-like_dom"/>
</dbReference>
<keyword evidence="10" id="KW-1185">Reference proteome</keyword>
<dbReference type="EMBL" id="JAEPQZ010000007">
    <property type="protein sequence ID" value="KAG2179010.1"/>
    <property type="molecule type" value="Genomic_DNA"/>
</dbReference>
<comment type="caution">
    <text evidence="9">The sequence shown here is derived from an EMBL/GenBank/DDBJ whole genome shotgun (WGS) entry which is preliminary data.</text>
</comment>
<evidence type="ECO:0000256" key="3">
    <source>
        <dbReference type="ARBA" id="ARBA00022989"/>
    </source>
</evidence>
<keyword evidence="3 6" id="KW-1133">Transmembrane helix</keyword>
<dbReference type="AlphaFoldDB" id="A0A8H7PSK8"/>
<keyword evidence="4 6" id="KW-0472">Membrane</keyword>
<feature type="region of interest" description="Disordered" evidence="5">
    <location>
        <begin position="546"/>
        <end position="614"/>
    </location>
</feature>
<evidence type="ECO:0000313" key="9">
    <source>
        <dbReference type="EMBL" id="KAG2179010.1"/>
    </source>
</evidence>
<feature type="compositionally biased region" description="Low complexity" evidence="5">
    <location>
        <begin position="551"/>
        <end position="578"/>
    </location>
</feature>